<accession>A0AAD9N727</accession>
<keyword evidence="2" id="KW-1185">Reference proteome</keyword>
<evidence type="ECO:0000313" key="1">
    <source>
        <dbReference type="EMBL" id="KAK2156534.1"/>
    </source>
</evidence>
<dbReference type="Proteomes" id="UP001209878">
    <property type="component" value="Unassembled WGS sequence"/>
</dbReference>
<dbReference type="EMBL" id="JAODUO010001962">
    <property type="protein sequence ID" value="KAK2156534.1"/>
    <property type="molecule type" value="Genomic_DNA"/>
</dbReference>
<name>A0AAD9N727_RIDPI</name>
<reference evidence="1" key="1">
    <citation type="journal article" date="2023" name="Mol. Biol. Evol.">
        <title>Third-Generation Sequencing Reveals the Adaptive Role of the Epigenome in Three Deep-Sea Polychaetes.</title>
        <authorList>
            <person name="Perez M."/>
            <person name="Aroh O."/>
            <person name="Sun Y."/>
            <person name="Lan Y."/>
            <person name="Juniper S.K."/>
            <person name="Young C.R."/>
            <person name="Angers B."/>
            <person name="Qian P.Y."/>
        </authorList>
    </citation>
    <scope>NUCLEOTIDE SEQUENCE</scope>
    <source>
        <strain evidence="1">R07B-5</strain>
    </source>
</reference>
<evidence type="ECO:0000313" key="2">
    <source>
        <dbReference type="Proteomes" id="UP001209878"/>
    </source>
</evidence>
<organism evidence="1 2">
    <name type="scientific">Ridgeia piscesae</name>
    <name type="common">Tubeworm</name>
    <dbReference type="NCBI Taxonomy" id="27915"/>
    <lineage>
        <taxon>Eukaryota</taxon>
        <taxon>Metazoa</taxon>
        <taxon>Spiralia</taxon>
        <taxon>Lophotrochozoa</taxon>
        <taxon>Annelida</taxon>
        <taxon>Polychaeta</taxon>
        <taxon>Sedentaria</taxon>
        <taxon>Canalipalpata</taxon>
        <taxon>Sabellida</taxon>
        <taxon>Siboglinidae</taxon>
        <taxon>Ridgeia</taxon>
    </lineage>
</organism>
<protein>
    <submittedName>
        <fullName evidence="1">Uncharacterized protein</fullName>
    </submittedName>
</protein>
<dbReference type="AlphaFoldDB" id="A0AAD9N727"/>
<comment type="caution">
    <text evidence="1">The sequence shown here is derived from an EMBL/GenBank/DDBJ whole genome shotgun (WGS) entry which is preliminary data.</text>
</comment>
<sequence length="187" mass="21247">MEMRWLRKLLGITYRDHISNEEVRNRTRQAIGPHEDLLTTVKRRKLKCKNANCRADCRRRHPIRAAGAETNVAAAAVTPPSAGVARRGSRWVWPEGCLQEDLSGNPETTSAWNSTRVVQKKKSFKALQSLNKVIHKCVRRNEDTKDATDKSIQECLSKWFTGAKDMNGGRVKRKTPDIVEVLLSEEI</sequence>
<proteinExistence type="predicted"/>
<gene>
    <name evidence="1" type="ORF">NP493_1944g00006</name>
</gene>